<protein>
    <submittedName>
        <fullName evidence="10">Unnamed protein product</fullName>
    </submittedName>
</protein>
<gene>
    <name evidence="10" type="ORF">Aory04_000421800</name>
</gene>
<dbReference type="PRINTS" id="PR00463">
    <property type="entry name" value="EP450I"/>
</dbReference>
<dbReference type="InterPro" id="IPR050364">
    <property type="entry name" value="Cytochrome_P450_fung"/>
</dbReference>
<dbReference type="PANTHER" id="PTHR46300">
    <property type="entry name" value="P450, PUTATIVE (EUROFUNG)-RELATED-RELATED"/>
    <property type="match status" value="1"/>
</dbReference>
<evidence type="ECO:0000256" key="8">
    <source>
        <dbReference type="PIRSR" id="PIRSR602401-1"/>
    </source>
</evidence>
<dbReference type="InterPro" id="IPR001128">
    <property type="entry name" value="Cyt_P450"/>
</dbReference>
<sequence>MQQARTTLTMATSSLRARSWYRTSGALAIFASLQCCPLTSPVYRAIAHDPELYHDATEFKPERFLGVNGRTPEYDPHLLSFGFGRRICPGQHLAAANLYLAIARSLAVFDITHLVKNGKEVPVTPEFTTGIISHPTPFELSIRVRSPEHEKLIRAVEKSYPWEKSHAEELQLKI</sequence>
<dbReference type="Pfam" id="PF00067">
    <property type="entry name" value="p450"/>
    <property type="match status" value="1"/>
</dbReference>
<dbReference type="SUPFAM" id="SSF48264">
    <property type="entry name" value="Cytochrome P450"/>
    <property type="match status" value="1"/>
</dbReference>
<dbReference type="PROSITE" id="PS00086">
    <property type="entry name" value="CYTOCHROME_P450"/>
    <property type="match status" value="1"/>
</dbReference>
<dbReference type="GO" id="GO:0016705">
    <property type="term" value="F:oxidoreductase activity, acting on paired donors, with incorporation or reduction of molecular oxygen"/>
    <property type="evidence" value="ECO:0007669"/>
    <property type="project" value="InterPro"/>
</dbReference>
<evidence type="ECO:0000256" key="2">
    <source>
        <dbReference type="ARBA" id="ARBA00010617"/>
    </source>
</evidence>
<keyword evidence="5 9" id="KW-0560">Oxidoreductase</keyword>
<evidence type="ECO:0000256" key="5">
    <source>
        <dbReference type="ARBA" id="ARBA00023002"/>
    </source>
</evidence>
<evidence type="ECO:0000256" key="9">
    <source>
        <dbReference type="RuleBase" id="RU000461"/>
    </source>
</evidence>
<evidence type="ECO:0000313" key="10">
    <source>
        <dbReference type="EMBL" id="GMG27629.1"/>
    </source>
</evidence>
<dbReference type="AlphaFoldDB" id="A0AAN4YK09"/>
<comment type="cofactor">
    <cofactor evidence="1 8">
        <name>heme</name>
        <dbReference type="ChEBI" id="CHEBI:30413"/>
    </cofactor>
</comment>
<reference evidence="10" key="1">
    <citation type="submission" date="2023-04" db="EMBL/GenBank/DDBJ databases">
        <title>Aspergillus oryzae NBRC 4228.</title>
        <authorList>
            <person name="Ichikawa N."/>
            <person name="Sato H."/>
            <person name="Tonouchi N."/>
        </authorList>
    </citation>
    <scope>NUCLEOTIDE SEQUENCE</scope>
    <source>
        <strain evidence="10">NBRC 4228</strain>
    </source>
</reference>
<comment type="similarity">
    <text evidence="2 9">Belongs to the cytochrome P450 family.</text>
</comment>
<dbReference type="GO" id="GO:0004497">
    <property type="term" value="F:monooxygenase activity"/>
    <property type="evidence" value="ECO:0007669"/>
    <property type="project" value="UniProtKB-KW"/>
</dbReference>
<dbReference type="InterPro" id="IPR002401">
    <property type="entry name" value="Cyt_P450_E_grp-I"/>
</dbReference>
<name>A0AAN4YK09_ASPOZ</name>
<keyword evidence="7 9" id="KW-0503">Monooxygenase</keyword>
<feature type="binding site" description="axial binding residue" evidence="8">
    <location>
        <position position="88"/>
    </location>
    <ligand>
        <name>heme</name>
        <dbReference type="ChEBI" id="CHEBI:30413"/>
    </ligand>
    <ligandPart>
        <name>Fe</name>
        <dbReference type="ChEBI" id="CHEBI:18248"/>
    </ligandPart>
</feature>
<accession>A0AAN4YK09</accession>
<evidence type="ECO:0000256" key="7">
    <source>
        <dbReference type="ARBA" id="ARBA00023033"/>
    </source>
</evidence>
<organism evidence="10 11">
    <name type="scientific">Aspergillus oryzae</name>
    <name type="common">Yellow koji mold</name>
    <dbReference type="NCBI Taxonomy" id="5062"/>
    <lineage>
        <taxon>Eukaryota</taxon>
        <taxon>Fungi</taxon>
        <taxon>Dikarya</taxon>
        <taxon>Ascomycota</taxon>
        <taxon>Pezizomycotina</taxon>
        <taxon>Eurotiomycetes</taxon>
        <taxon>Eurotiomycetidae</taxon>
        <taxon>Eurotiales</taxon>
        <taxon>Aspergillaceae</taxon>
        <taxon>Aspergillus</taxon>
        <taxon>Aspergillus subgen. Circumdati</taxon>
    </lineage>
</organism>
<evidence type="ECO:0000313" key="11">
    <source>
        <dbReference type="Proteomes" id="UP001165205"/>
    </source>
</evidence>
<keyword evidence="6 8" id="KW-0408">Iron</keyword>
<dbReference type="InterPro" id="IPR017972">
    <property type="entry name" value="Cyt_P450_CS"/>
</dbReference>
<evidence type="ECO:0000256" key="3">
    <source>
        <dbReference type="ARBA" id="ARBA00022617"/>
    </source>
</evidence>
<evidence type="ECO:0000256" key="6">
    <source>
        <dbReference type="ARBA" id="ARBA00023004"/>
    </source>
</evidence>
<proteinExistence type="inferred from homology"/>
<evidence type="ECO:0000256" key="4">
    <source>
        <dbReference type="ARBA" id="ARBA00022723"/>
    </source>
</evidence>
<comment type="caution">
    <text evidence="10">The sequence shown here is derived from an EMBL/GenBank/DDBJ whole genome shotgun (WGS) entry which is preliminary data.</text>
</comment>
<evidence type="ECO:0000256" key="1">
    <source>
        <dbReference type="ARBA" id="ARBA00001971"/>
    </source>
</evidence>
<keyword evidence="4 8" id="KW-0479">Metal-binding</keyword>
<dbReference type="Gene3D" id="1.10.630.10">
    <property type="entry name" value="Cytochrome P450"/>
    <property type="match status" value="1"/>
</dbReference>
<keyword evidence="3 8" id="KW-0349">Heme</keyword>
<dbReference type="Proteomes" id="UP001165205">
    <property type="component" value="Unassembled WGS sequence"/>
</dbReference>
<dbReference type="GO" id="GO:0020037">
    <property type="term" value="F:heme binding"/>
    <property type="evidence" value="ECO:0007669"/>
    <property type="project" value="InterPro"/>
</dbReference>
<dbReference type="EMBL" id="BSYA01000037">
    <property type="protein sequence ID" value="GMG27629.1"/>
    <property type="molecule type" value="Genomic_DNA"/>
</dbReference>
<dbReference type="InterPro" id="IPR036396">
    <property type="entry name" value="Cyt_P450_sf"/>
</dbReference>
<dbReference type="GO" id="GO:0005506">
    <property type="term" value="F:iron ion binding"/>
    <property type="evidence" value="ECO:0007669"/>
    <property type="project" value="InterPro"/>
</dbReference>
<dbReference type="PANTHER" id="PTHR46300:SF7">
    <property type="entry name" value="P450, PUTATIVE (EUROFUNG)-RELATED"/>
    <property type="match status" value="1"/>
</dbReference>